<dbReference type="PaxDb" id="4097-A0A1S3XQF1"/>
<dbReference type="KEGG" id="nta:107767411"/>
<feature type="domain" description="Aminotransferase-like plant mobile" evidence="1">
    <location>
        <begin position="66"/>
        <end position="158"/>
    </location>
</feature>
<reference evidence="2" key="1">
    <citation type="submission" date="2025-08" db="UniProtKB">
        <authorList>
            <consortium name="RefSeq"/>
        </authorList>
    </citation>
    <scope>IDENTIFICATION</scope>
</reference>
<gene>
    <name evidence="2" type="primary">LOC107767411</name>
</gene>
<dbReference type="GO" id="GO:0010073">
    <property type="term" value="P:meristem maintenance"/>
    <property type="evidence" value="ECO:0007669"/>
    <property type="project" value="InterPro"/>
</dbReference>
<dbReference type="InterPro" id="IPR044824">
    <property type="entry name" value="MAIN-like"/>
</dbReference>
<dbReference type="InterPro" id="IPR019557">
    <property type="entry name" value="AminoTfrase-like_pln_mobile"/>
</dbReference>
<dbReference type="Pfam" id="PF10536">
    <property type="entry name" value="PMD"/>
    <property type="match status" value="1"/>
</dbReference>
<dbReference type="OrthoDB" id="1937804at2759"/>
<accession>A0A1S3XQF1</accession>
<evidence type="ECO:0000313" key="2">
    <source>
        <dbReference type="RefSeq" id="XP_016441907.1"/>
    </source>
</evidence>
<protein>
    <submittedName>
        <fullName evidence="2">Serine/threonine-protein phosphatase 7 long form homolog</fullName>
    </submittedName>
</protein>
<evidence type="ECO:0000259" key="1">
    <source>
        <dbReference type="Pfam" id="PF10536"/>
    </source>
</evidence>
<dbReference type="RefSeq" id="XP_016441907.1">
    <property type="nucleotide sequence ID" value="XM_016586421.1"/>
</dbReference>
<dbReference type="PANTHER" id="PTHR46033:SF8">
    <property type="entry name" value="PROTEIN MAINTENANCE OF MERISTEMS-LIKE"/>
    <property type="match status" value="1"/>
</dbReference>
<sequence>MDHPIVHPGLVSHELLTLQAAHRSLRIWNGELLSQNIHLRCIDDFWDLIRDHPLYQCTIACLTRTGFYRVIEVGRLPFNCPLITNLIELWRPEIHIFHLPIGEAIITLQDVEVLFGLPVDDLVVHYPPAIRKYRRLDYIQLLERLTGFHPIEESTISGVSRLRLLPVSQHLETLHE</sequence>
<proteinExistence type="predicted"/>
<name>A0A1S3XQF1_TOBAC</name>
<dbReference type="AlphaFoldDB" id="A0A1S3XQF1"/>
<organism evidence="2">
    <name type="scientific">Nicotiana tabacum</name>
    <name type="common">Common tobacco</name>
    <dbReference type="NCBI Taxonomy" id="4097"/>
    <lineage>
        <taxon>Eukaryota</taxon>
        <taxon>Viridiplantae</taxon>
        <taxon>Streptophyta</taxon>
        <taxon>Embryophyta</taxon>
        <taxon>Tracheophyta</taxon>
        <taxon>Spermatophyta</taxon>
        <taxon>Magnoliopsida</taxon>
        <taxon>eudicotyledons</taxon>
        <taxon>Gunneridae</taxon>
        <taxon>Pentapetalae</taxon>
        <taxon>asterids</taxon>
        <taxon>lamiids</taxon>
        <taxon>Solanales</taxon>
        <taxon>Solanaceae</taxon>
        <taxon>Nicotianoideae</taxon>
        <taxon>Nicotianeae</taxon>
        <taxon>Nicotiana</taxon>
    </lineage>
</organism>
<dbReference type="PANTHER" id="PTHR46033">
    <property type="entry name" value="PROTEIN MAIN-LIKE 2"/>
    <property type="match status" value="1"/>
</dbReference>